<gene>
    <name evidence="2" type="ORF">ACFOEK_19905</name>
</gene>
<dbReference type="RefSeq" id="WP_386723236.1">
    <property type="nucleotide sequence ID" value="NZ_JBHRSZ010000009.1"/>
</dbReference>
<accession>A0ABV7HHH6</accession>
<comment type="caution">
    <text evidence="2">The sequence shown here is derived from an EMBL/GenBank/DDBJ whole genome shotgun (WGS) entry which is preliminary data.</text>
</comment>
<organism evidence="2 3">
    <name type="scientific">Litoribrevibacter euphylliae</name>
    <dbReference type="NCBI Taxonomy" id="1834034"/>
    <lineage>
        <taxon>Bacteria</taxon>
        <taxon>Pseudomonadati</taxon>
        <taxon>Pseudomonadota</taxon>
        <taxon>Gammaproteobacteria</taxon>
        <taxon>Oceanospirillales</taxon>
        <taxon>Oceanospirillaceae</taxon>
        <taxon>Litoribrevibacter</taxon>
    </lineage>
</organism>
<dbReference type="Proteomes" id="UP001595476">
    <property type="component" value="Unassembled WGS sequence"/>
</dbReference>
<protein>
    <submittedName>
        <fullName evidence="2">Uncharacterized protein</fullName>
    </submittedName>
</protein>
<name>A0ABV7HHH6_9GAMM</name>
<evidence type="ECO:0000313" key="2">
    <source>
        <dbReference type="EMBL" id="MFC3153315.1"/>
    </source>
</evidence>
<feature type="signal peptide" evidence="1">
    <location>
        <begin position="1"/>
        <end position="28"/>
    </location>
</feature>
<feature type="chain" id="PRO_5046555817" evidence="1">
    <location>
        <begin position="29"/>
        <end position="148"/>
    </location>
</feature>
<keyword evidence="1" id="KW-0732">Signal</keyword>
<proteinExistence type="predicted"/>
<evidence type="ECO:0000313" key="3">
    <source>
        <dbReference type="Proteomes" id="UP001595476"/>
    </source>
</evidence>
<sequence>MNKARIKWIAFRSLVCCSLMAIASINFADEDHLRMMVLGNYLLIGKSPDSTQTYYGKIQIHSEGDAMAVVRDIDGVITKGTAAIEPALAGDARVLRIRFTESGVYYEETCLISSDLDNYARISCYLYQPYIQTDNPGLEALFYDHNAN</sequence>
<evidence type="ECO:0000256" key="1">
    <source>
        <dbReference type="SAM" id="SignalP"/>
    </source>
</evidence>
<keyword evidence="3" id="KW-1185">Reference proteome</keyword>
<dbReference type="EMBL" id="JBHRSZ010000009">
    <property type="protein sequence ID" value="MFC3153315.1"/>
    <property type="molecule type" value="Genomic_DNA"/>
</dbReference>
<reference evidence="3" key="1">
    <citation type="journal article" date="2019" name="Int. J. Syst. Evol. Microbiol.">
        <title>The Global Catalogue of Microorganisms (GCM) 10K type strain sequencing project: providing services to taxonomists for standard genome sequencing and annotation.</title>
        <authorList>
            <consortium name="The Broad Institute Genomics Platform"/>
            <consortium name="The Broad Institute Genome Sequencing Center for Infectious Disease"/>
            <person name="Wu L."/>
            <person name="Ma J."/>
        </authorList>
    </citation>
    <scope>NUCLEOTIDE SEQUENCE [LARGE SCALE GENOMIC DNA]</scope>
    <source>
        <strain evidence="3">KCTC 52438</strain>
    </source>
</reference>